<dbReference type="AlphaFoldDB" id="A0A3M7RJ57"/>
<comment type="caution">
    <text evidence="1">The sequence shown here is derived from an EMBL/GenBank/DDBJ whole genome shotgun (WGS) entry which is preliminary data.</text>
</comment>
<gene>
    <name evidence="1" type="ORF">BpHYR1_052851</name>
</gene>
<keyword evidence="2" id="KW-1185">Reference proteome</keyword>
<reference evidence="1 2" key="1">
    <citation type="journal article" date="2018" name="Sci. Rep.">
        <title>Genomic signatures of local adaptation to the degree of environmental predictability in rotifers.</title>
        <authorList>
            <person name="Franch-Gras L."/>
            <person name="Hahn C."/>
            <person name="Garcia-Roger E.M."/>
            <person name="Carmona M.J."/>
            <person name="Serra M."/>
            <person name="Gomez A."/>
        </authorList>
    </citation>
    <scope>NUCLEOTIDE SEQUENCE [LARGE SCALE GENOMIC DNA]</scope>
    <source>
        <strain evidence="1">HYR1</strain>
    </source>
</reference>
<proteinExistence type="predicted"/>
<evidence type="ECO:0000313" key="2">
    <source>
        <dbReference type="Proteomes" id="UP000276133"/>
    </source>
</evidence>
<sequence length="82" mass="9793">MEIYCKIFCNATKYPELKVEQDFRLRTQNEPKRTLKKPQKNLKNQKEPRKFFVKKEPVISIGFFSHCLCMSNQTKKLAQILV</sequence>
<dbReference type="EMBL" id="REGN01003291">
    <property type="protein sequence ID" value="RNA23430.1"/>
    <property type="molecule type" value="Genomic_DNA"/>
</dbReference>
<accession>A0A3M7RJ57</accession>
<evidence type="ECO:0000313" key="1">
    <source>
        <dbReference type="EMBL" id="RNA23430.1"/>
    </source>
</evidence>
<protein>
    <submittedName>
        <fullName evidence="1">Uncharacterized protein</fullName>
    </submittedName>
</protein>
<name>A0A3M7RJ57_BRAPC</name>
<dbReference type="Proteomes" id="UP000276133">
    <property type="component" value="Unassembled WGS sequence"/>
</dbReference>
<organism evidence="1 2">
    <name type="scientific">Brachionus plicatilis</name>
    <name type="common">Marine rotifer</name>
    <name type="synonym">Brachionus muelleri</name>
    <dbReference type="NCBI Taxonomy" id="10195"/>
    <lineage>
        <taxon>Eukaryota</taxon>
        <taxon>Metazoa</taxon>
        <taxon>Spiralia</taxon>
        <taxon>Gnathifera</taxon>
        <taxon>Rotifera</taxon>
        <taxon>Eurotatoria</taxon>
        <taxon>Monogononta</taxon>
        <taxon>Pseudotrocha</taxon>
        <taxon>Ploima</taxon>
        <taxon>Brachionidae</taxon>
        <taxon>Brachionus</taxon>
    </lineage>
</organism>